<dbReference type="InterPro" id="IPR024943">
    <property type="entry name" value="Enhancer_polycomb"/>
</dbReference>
<dbReference type="Pfam" id="PF10513">
    <property type="entry name" value="EPL1"/>
    <property type="match status" value="1"/>
</dbReference>
<reference evidence="10" key="3">
    <citation type="submission" date="2020-12" db="UniProtKB">
        <authorList>
            <consortium name="EnsemblPlants"/>
        </authorList>
    </citation>
    <scope>IDENTIFICATION</scope>
</reference>
<evidence type="ECO:0000256" key="2">
    <source>
        <dbReference type="ARBA" id="ARBA00008035"/>
    </source>
</evidence>
<sequence length="1408" mass="154611">MEAKAVTSGMTAMPRRSREHRSTKNVETIQEASDSQLDIASTSKNSKAGILSSSDALLHRKDLGDSSNLRRSSRVCRSSQMSKVAFSSKTLEARANGAKVLMHGVSDISPASSSGKTPAVIGVASEVLKLWVNVEAGQGASSLVQPSHVANSNETSTPLGSGCTSDAAGQPNGRPLRGRPRGRHVTPAKKIARRAKRLQEVPLSESDGPRILGRRIKIFWRDENRWFYGVVKAYNRGRRSHKIVYDDKEEEWVKLHEEIFKLQVLEGEVFGEQQQAAAAAAQPAQVASIFAKNVSSIEKGRNMNHQEFSSGEIAGSANGGIQASALTNSTHVPPSLLQGSESSLELPGVRFDGEFRDQGSSIRDDAFNTRAIQESEDALPMVCENVDPEDPYAIDHTSISDSLVMFMRSKQNLAESRKVPATSGVMPPSQPAAVGASSIEACEPMLVERAALSVVRPVLEDLDRGGERSHQEGFIEINDGSFPRNDEVVAFESHPAAPRTYCAENDARDTIVGVEAGSAGGLTEVQIGIAVDGEEDSTIACWRSWASVKRGFSQITPDEMRSYGLGTVSRLLDSELGSIALTKRQKVHVESLSSTDFENGNDDGTKNTLLVGCETNGDMNIRSVETKDSDSVLPRVNVLKLRKCSTGKGGWRIAGNSCVADRTVRQSGDGGEPMTPSSTADRKRPFSQCSEFNQLESPEENGHPGPFIKGSHTNGQDTFHADGANEVKVPVKGMWSNCEVSSINDASFNSRKRFKNGSTNSGSSDDSYAPHFRAEETCRSRNSTEHVYPDSVCHGCIANVLVVQNDRGWREYGASIELQSCHGQGWMLIISVRGENMYAYKAEQAIVTGTTNRHNHAIVWKGGKGWNLEFEDKKQWQVFKELHEECYRRNSKASSGRQIPIPGVRHIEDIAPRSPGCHFMRPNSRYICRVEDEVEMALGNSRVMYDMDSEDEQWLEQINTERANARGTLARPLIAEETLERLLDKLEKEAYLYQQEHKDMNLDPSDVAAESCNGLATQEVIKVIYSYWLDKRTRKGTPLVRQFQPPAWVLYQKQLQQWEQEIARLQLQHPSASMQQLTEDKKKPPLFAFCLRPRGLEAQHKLSKQKSHRKQALPGTAPRQWVGFGSMDGSLHSPRGRQYYTEPAHGLLPAPRRPGRPRLTEEVGANLNGSFNAIMREPATLSGAMSSMQLRNEAFNEYAHRRAGKNKKVGRKARRQRLLAAAQESRRKRLLMRSVGSGELHRQPDLALAAARARSTAEAARARAQALYAVADAAMHKAVAAVIAADALHAAELHENTEEEELPSKNRNLAVVPTYGSWRRAVPGSVLGGLGAKGIVNRQVLESDGEDALLPVASWSQELGAGLGTRLLNKDARVEDIISTRSVHARSPSINVGLGRTRGESTVAMLTR</sequence>
<feature type="region of interest" description="Disordered" evidence="8">
    <location>
        <begin position="662"/>
        <end position="720"/>
    </location>
</feature>
<feature type="compositionally biased region" description="Polar residues" evidence="8">
    <location>
        <begin position="687"/>
        <end position="696"/>
    </location>
</feature>
<evidence type="ECO:0000259" key="9">
    <source>
        <dbReference type="Pfam" id="PF10513"/>
    </source>
</evidence>
<dbReference type="CDD" id="cd20404">
    <property type="entry name" value="Tudor_Agenet_AtEML-like"/>
    <property type="match status" value="1"/>
</dbReference>
<evidence type="ECO:0000256" key="1">
    <source>
        <dbReference type="ARBA" id="ARBA00004123"/>
    </source>
</evidence>
<feature type="coiled-coil region" evidence="7">
    <location>
        <begin position="1048"/>
        <end position="1075"/>
    </location>
</feature>
<dbReference type="InterPro" id="IPR019542">
    <property type="entry name" value="Enhancer_polycomb-like_N"/>
</dbReference>
<feature type="domain" description="Enhancer of polycomb-like N-terminal" evidence="9">
    <location>
        <begin position="889"/>
        <end position="989"/>
    </location>
</feature>
<comment type="similarity">
    <text evidence="2 6">Belongs to the enhancer of polycomb family.</text>
</comment>
<feature type="region of interest" description="Disordered" evidence="8">
    <location>
        <begin position="750"/>
        <end position="769"/>
    </location>
</feature>
<gene>
    <name evidence="10" type="primary">LOC112284440</name>
</gene>
<accession>A0A7I4E4R4</accession>
<evidence type="ECO:0000256" key="5">
    <source>
        <dbReference type="ARBA" id="ARBA00023242"/>
    </source>
</evidence>
<keyword evidence="3 6" id="KW-0805">Transcription regulation</keyword>
<dbReference type="Gene3D" id="2.30.30.140">
    <property type="match status" value="1"/>
</dbReference>
<evidence type="ECO:0000256" key="4">
    <source>
        <dbReference type="ARBA" id="ARBA00023163"/>
    </source>
</evidence>
<comment type="subcellular location">
    <subcellularLocation>
        <location evidence="1 6">Nucleus</location>
    </subcellularLocation>
</comment>
<dbReference type="GO" id="GO:0035267">
    <property type="term" value="C:NuA4 histone acetyltransferase complex"/>
    <property type="evidence" value="ECO:0007669"/>
    <property type="project" value="InterPro"/>
</dbReference>
<evidence type="ECO:0000256" key="7">
    <source>
        <dbReference type="SAM" id="Coils"/>
    </source>
</evidence>
<reference evidence="10 11" key="2">
    <citation type="journal article" date="2018" name="Plant J.">
        <title>The Physcomitrella patens chromosome-scale assembly reveals moss genome structure and evolution.</title>
        <authorList>
            <person name="Lang D."/>
            <person name="Ullrich K.K."/>
            <person name="Murat F."/>
            <person name="Fuchs J."/>
            <person name="Jenkins J."/>
            <person name="Haas F.B."/>
            <person name="Piednoel M."/>
            <person name="Gundlach H."/>
            <person name="Van Bel M."/>
            <person name="Meyberg R."/>
            <person name="Vives C."/>
            <person name="Morata J."/>
            <person name="Symeonidi A."/>
            <person name="Hiss M."/>
            <person name="Muchero W."/>
            <person name="Kamisugi Y."/>
            <person name="Saleh O."/>
            <person name="Blanc G."/>
            <person name="Decker E.L."/>
            <person name="van Gessel N."/>
            <person name="Grimwood J."/>
            <person name="Hayes R.D."/>
            <person name="Graham S.W."/>
            <person name="Gunter L.E."/>
            <person name="McDaniel S.F."/>
            <person name="Hoernstein S.N.W."/>
            <person name="Larsson A."/>
            <person name="Li F.W."/>
            <person name="Perroud P.F."/>
            <person name="Phillips J."/>
            <person name="Ranjan P."/>
            <person name="Rokshar D.S."/>
            <person name="Rothfels C.J."/>
            <person name="Schneider L."/>
            <person name="Shu S."/>
            <person name="Stevenson D.W."/>
            <person name="Thummler F."/>
            <person name="Tillich M."/>
            <person name="Villarreal Aguilar J.C."/>
            <person name="Widiez T."/>
            <person name="Wong G.K."/>
            <person name="Wymore A."/>
            <person name="Zhang Y."/>
            <person name="Zimmer A.D."/>
            <person name="Quatrano R.S."/>
            <person name="Mayer K.F.X."/>
            <person name="Goodstein D."/>
            <person name="Casacuberta J.M."/>
            <person name="Vandepoele K."/>
            <person name="Reski R."/>
            <person name="Cuming A.C."/>
            <person name="Tuskan G.A."/>
            <person name="Maumus F."/>
            <person name="Salse J."/>
            <person name="Schmutz J."/>
            <person name="Rensing S.A."/>
        </authorList>
    </citation>
    <scope>NUCLEOTIDE SEQUENCE [LARGE SCALE GENOMIC DNA]</scope>
    <source>
        <strain evidence="10 11">cv. Gransden 2004</strain>
    </source>
</reference>
<dbReference type="GO" id="GO:0006357">
    <property type="term" value="P:regulation of transcription by RNA polymerase II"/>
    <property type="evidence" value="ECO:0007669"/>
    <property type="project" value="InterPro"/>
</dbReference>
<feature type="compositionally biased region" description="Basic residues" evidence="8">
    <location>
        <begin position="176"/>
        <end position="187"/>
    </location>
</feature>
<protein>
    <recommendedName>
        <fullName evidence="6">Enhancer of polycomb-like protein</fullName>
    </recommendedName>
</protein>
<keyword evidence="11" id="KW-1185">Reference proteome</keyword>
<evidence type="ECO:0000313" key="10">
    <source>
        <dbReference type="EnsemblPlants" id="Pp3c7_14100V3.5"/>
    </source>
</evidence>
<feature type="coiled-coil region" evidence="7">
    <location>
        <begin position="976"/>
        <end position="1003"/>
    </location>
</feature>
<feature type="region of interest" description="Disordered" evidence="8">
    <location>
        <begin position="145"/>
        <end position="187"/>
    </location>
</feature>
<keyword evidence="5 6" id="KW-0539">Nucleus</keyword>
<name>A0A7I4E4R4_PHYPA</name>
<organism evidence="10 11">
    <name type="scientific">Physcomitrium patens</name>
    <name type="common">Spreading-leaved earth moss</name>
    <name type="synonym">Physcomitrella patens</name>
    <dbReference type="NCBI Taxonomy" id="3218"/>
    <lineage>
        <taxon>Eukaryota</taxon>
        <taxon>Viridiplantae</taxon>
        <taxon>Streptophyta</taxon>
        <taxon>Embryophyta</taxon>
        <taxon>Bryophyta</taxon>
        <taxon>Bryophytina</taxon>
        <taxon>Bryopsida</taxon>
        <taxon>Funariidae</taxon>
        <taxon>Funariales</taxon>
        <taxon>Funariaceae</taxon>
        <taxon>Physcomitrium</taxon>
    </lineage>
</organism>
<dbReference type="PANTHER" id="PTHR14898">
    <property type="entry name" value="ENHANCER OF POLYCOMB"/>
    <property type="match status" value="1"/>
</dbReference>
<keyword evidence="4 6" id="KW-0804">Transcription</keyword>
<feature type="compositionally biased region" description="Low complexity" evidence="8">
    <location>
        <begin position="756"/>
        <end position="767"/>
    </location>
</feature>
<dbReference type="Proteomes" id="UP000006727">
    <property type="component" value="Chromosome 7"/>
</dbReference>
<feature type="compositionally biased region" description="Polar residues" evidence="8">
    <location>
        <begin position="25"/>
        <end position="44"/>
    </location>
</feature>
<reference evidence="10 11" key="1">
    <citation type="journal article" date="2008" name="Science">
        <title>The Physcomitrella genome reveals evolutionary insights into the conquest of land by plants.</title>
        <authorList>
            <person name="Rensing S."/>
            <person name="Lang D."/>
            <person name="Zimmer A."/>
            <person name="Terry A."/>
            <person name="Salamov A."/>
            <person name="Shapiro H."/>
            <person name="Nishiyama T."/>
            <person name="Perroud P.-F."/>
            <person name="Lindquist E."/>
            <person name="Kamisugi Y."/>
            <person name="Tanahashi T."/>
            <person name="Sakakibara K."/>
            <person name="Fujita T."/>
            <person name="Oishi K."/>
            <person name="Shin-I T."/>
            <person name="Kuroki Y."/>
            <person name="Toyoda A."/>
            <person name="Suzuki Y."/>
            <person name="Hashimoto A."/>
            <person name="Yamaguchi K."/>
            <person name="Sugano A."/>
            <person name="Kohara Y."/>
            <person name="Fujiyama A."/>
            <person name="Anterola A."/>
            <person name="Aoki S."/>
            <person name="Ashton N."/>
            <person name="Barbazuk W.B."/>
            <person name="Barker E."/>
            <person name="Bennetzen J."/>
            <person name="Bezanilla M."/>
            <person name="Blankenship R."/>
            <person name="Cho S.H."/>
            <person name="Dutcher S."/>
            <person name="Estelle M."/>
            <person name="Fawcett J.A."/>
            <person name="Gundlach H."/>
            <person name="Hanada K."/>
            <person name="Heyl A."/>
            <person name="Hicks K.A."/>
            <person name="Hugh J."/>
            <person name="Lohr M."/>
            <person name="Mayer K."/>
            <person name="Melkozernov A."/>
            <person name="Murata T."/>
            <person name="Nelson D."/>
            <person name="Pils B."/>
            <person name="Prigge M."/>
            <person name="Reiss B."/>
            <person name="Renner T."/>
            <person name="Rombauts S."/>
            <person name="Rushton P."/>
            <person name="Sanderfoot A."/>
            <person name="Schween G."/>
            <person name="Shiu S.-H."/>
            <person name="Stueber K."/>
            <person name="Theodoulou F.L."/>
            <person name="Tu H."/>
            <person name="Van de Peer Y."/>
            <person name="Verrier P.J."/>
            <person name="Waters E."/>
            <person name="Wood A."/>
            <person name="Yang L."/>
            <person name="Cove D."/>
            <person name="Cuming A."/>
            <person name="Hasebe M."/>
            <person name="Lucas S."/>
            <person name="Mishler D.B."/>
            <person name="Reski R."/>
            <person name="Grigoriev I."/>
            <person name="Quatrano R.S."/>
            <person name="Boore J.L."/>
        </authorList>
    </citation>
    <scope>NUCLEOTIDE SEQUENCE [LARGE SCALE GENOMIC DNA]</scope>
    <source>
        <strain evidence="10 11">cv. Gransden 2004</strain>
    </source>
</reference>
<evidence type="ECO:0000313" key="11">
    <source>
        <dbReference type="Proteomes" id="UP000006727"/>
    </source>
</evidence>
<dbReference type="Gramene" id="Pp3c7_14100V3.5">
    <property type="protein sequence ID" value="Pp3c7_14100V3.5"/>
    <property type="gene ID" value="Pp3c7_14100"/>
</dbReference>
<feature type="region of interest" description="Disordered" evidence="8">
    <location>
        <begin position="1"/>
        <end position="44"/>
    </location>
</feature>
<feature type="compositionally biased region" description="Polar residues" evidence="8">
    <location>
        <begin position="145"/>
        <end position="164"/>
    </location>
</feature>
<proteinExistence type="inferred from homology"/>
<evidence type="ECO:0000256" key="6">
    <source>
        <dbReference type="RuleBase" id="RU361124"/>
    </source>
</evidence>
<dbReference type="GO" id="GO:0005634">
    <property type="term" value="C:nucleus"/>
    <property type="evidence" value="ECO:0007669"/>
    <property type="project" value="UniProtKB-SubCell"/>
</dbReference>
<dbReference type="EMBL" id="ABEU02000007">
    <property type="status" value="NOT_ANNOTATED_CDS"/>
    <property type="molecule type" value="Genomic_DNA"/>
</dbReference>
<evidence type="ECO:0000256" key="3">
    <source>
        <dbReference type="ARBA" id="ARBA00023015"/>
    </source>
</evidence>
<keyword evidence="7" id="KW-0175">Coiled coil</keyword>
<evidence type="ECO:0000256" key="8">
    <source>
        <dbReference type="SAM" id="MobiDB-lite"/>
    </source>
</evidence>
<dbReference type="EnsemblPlants" id="Pp3c7_14100V3.5">
    <property type="protein sequence ID" value="Pp3c7_14100V3.5"/>
    <property type="gene ID" value="Pp3c7_14100"/>
</dbReference>